<dbReference type="Proteomes" id="UP000186074">
    <property type="component" value="Chromosome"/>
</dbReference>
<organism evidence="4 5">
    <name type="scientific">Poseidonibacter parvus</name>
    <dbReference type="NCBI Taxonomy" id="1850254"/>
    <lineage>
        <taxon>Bacteria</taxon>
        <taxon>Pseudomonadati</taxon>
        <taxon>Campylobacterota</taxon>
        <taxon>Epsilonproteobacteria</taxon>
        <taxon>Campylobacterales</taxon>
        <taxon>Arcobacteraceae</taxon>
        <taxon>Poseidonibacter</taxon>
    </lineage>
</organism>
<dbReference type="Pfam" id="PF01370">
    <property type="entry name" value="Epimerase"/>
    <property type="match status" value="1"/>
</dbReference>
<proteinExistence type="inferred from homology"/>
<evidence type="ECO:0000256" key="1">
    <source>
        <dbReference type="ARBA" id="ARBA00009353"/>
    </source>
</evidence>
<dbReference type="RefSeq" id="WP_076083414.1">
    <property type="nucleotide sequence ID" value="NZ_CP019070.1"/>
</dbReference>
<reference evidence="4 5" key="1">
    <citation type="submission" date="2017-01" db="EMBL/GenBank/DDBJ databases">
        <title>Genome sequencing of Arcobacter sp. LPB0137.</title>
        <authorList>
            <person name="Lee G.-W."/>
            <person name="Yi H."/>
        </authorList>
    </citation>
    <scope>NUCLEOTIDE SEQUENCE [LARGE SCALE GENOMIC DNA]</scope>
    <source>
        <strain evidence="4 5">LPB0137</strain>
    </source>
</reference>
<evidence type="ECO:0000313" key="4">
    <source>
        <dbReference type="EMBL" id="APW64599.1"/>
    </source>
</evidence>
<evidence type="ECO:0000259" key="2">
    <source>
        <dbReference type="Pfam" id="PF01370"/>
    </source>
</evidence>
<protein>
    <submittedName>
        <fullName evidence="4">TIGR01777 family protein</fullName>
    </submittedName>
</protein>
<feature type="domain" description="NAD-dependent epimerase/dehydratase" evidence="2">
    <location>
        <begin position="5"/>
        <end position="209"/>
    </location>
</feature>
<dbReference type="InterPro" id="IPR010099">
    <property type="entry name" value="SDR39U1"/>
</dbReference>
<dbReference type="PANTHER" id="PTHR11092">
    <property type="entry name" value="SUGAR NUCLEOTIDE EPIMERASE RELATED"/>
    <property type="match status" value="1"/>
</dbReference>
<dbReference type="STRING" id="1850254.LPB137_01470"/>
<dbReference type="Gene3D" id="3.40.50.720">
    <property type="entry name" value="NAD(P)-binding Rossmann-like Domain"/>
    <property type="match status" value="1"/>
</dbReference>
<dbReference type="AlphaFoldDB" id="A0A1P8KJ77"/>
<accession>A0A1P8KJ77</accession>
<dbReference type="OrthoDB" id="5292533at2"/>
<dbReference type="NCBIfam" id="TIGR01777">
    <property type="entry name" value="yfcH"/>
    <property type="match status" value="1"/>
</dbReference>
<dbReference type="Pfam" id="PF08338">
    <property type="entry name" value="DUF1731"/>
    <property type="match status" value="1"/>
</dbReference>
<comment type="similarity">
    <text evidence="1">Belongs to the NAD(P)-dependent epimerase/dehydratase family. SDR39U1 subfamily.</text>
</comment>
<dbReference type="SUPFAM" id="SSF51735">
    <property type="entry name" value="NAD(P)-binding Rossmann-fold domains"/>
    <property type="match status" value="1"/>
</dbReference>
<name>A0A1P8KJ77_9BACT</name>
<evidence type="ECO:0000259" key="3">
    <source>
        <dbReference type="Pfam" id="PF08338"/>
    </source>
</evidence>
<dbReference type="KEGG" id="alp:LPB137_01470"/>
<dbReference type="InterPro" id="IPR013549">
    <property type="entry name" value="DUF1731"/>
</dbReference>
<feature type="domain" description="DUF1731" evidence="3">
    <location>
        <begin position="236"/>
        <end position="282"/>
    </location>
</feature>
<dbReference type="InterPro" id="IPR036291">
    <property type="entry name" value="NAD(P)-bd_dom_sf"/>
</dbReference>
<dbReference type="InterPro" id="IPR001509">
    <property type="entry name" value="Epimerase_deHydtase"/>
</dbReference>
<keyword evidence="5" id="KW-1185">Reference proteome</keyword>
<gene>
    <name evidence="4" type="ORF">LPB137_01470</name>
</gene>
<sequence length="286" mass="31828">MKTVAIAGSSGFVGTNLKRVFEAKGFKVLGIKREELKDNKKLISIIEEANILINLSGANIINRWTQKYKKLLRSSRLDTTNALVNAMSEAKNKPEVFISTSAVGIYKNDACYDEQNYKYEDDFLGNLCKDWEEAALKAKNLDVRTAIFRFGIVLGDGGAMAKMLTPFKLGLGGTIGNGQQDFSFIHIDDLTNAYEHVCENSSCEGIYNLTAPRPTNNYKFTKALGKVLNRPTILPIPEFVFNLIFSEGAKVLTDGQCVTPKRLLDSGFEFKYKSIDEALTHLIKKS</sequence>
<evidence type="ECO:0000313" key="5">
    <source>
        <dbReference type="Proteomes" id="UP000186074"/>
    </source>
</evidence>
<dbReference type="EMBL" id="CP019070">
    <property type="protein sequence ID" value="APW64599.1"/>
    <property type="molecule type" value="Genomic_DNA"/>
</dbReference>
<dbReference type="PANTHER" id="PTHR11092:SF0">
    <property type="entry name" value="EPIMERASE FAMILY PROTEIN SDR39U1"/>
    <property type="match status" value="1"/>
</dbReference>